<evidence type="ECO:0000259" key="4">
    <source>
        <dbReference type="PROSITE" id="PS51186"/>
    </source>
</evidence>
<dbReference type="GO" id="GO:0008080">
    <property type="term" value="F:N-acetyltransferase activity"/>
    <property type="evidence" value="ECO:0007669"/>
    <property type="project" value="UniProtKB-ARBA"/>
</dbReference>
<dbReference type="Proteomes" id="UP000182253">
    <property type="component" value="Unassembled WGS sequence"/>
</dbReference>
<dbReference type="InterPro" id="IPR000182">
    <property type="entry name" value="GNAT_dom"/>
</dbReference>
<dbReference type="PANTHER" id="PTHR10545:SF29">
    <property type="entry name" value="GH14572P-RELATED"/>
    <property type="match status" value="1"/>
</dbReference>
<gene>
    <name evidence="5" type="ORF">A2645_00905</name>
</gene>
<evidence type="ECO:0000313" key="5">
    <source>
        <dbReference type="EMBL" id="OGI61985.1"/>
    </source>
</evidence>
<evidence type="ECO:0000256" key="2">
    <source>
        <dbReference type="ARBA" id="ARBA00022679"/>
    </source>
</evidence>
<dbReference type="STRING" id="1801735.A2645_00905"/>
<dbReference type="EMBL" id="MFTL01000005">
    <property type="protein sequence ID" value="OGI61985.1"/>
    <property type="molecule type" value="Genomic_DNA"/>
</dbReference>
<dbReference type="AlphaFoldDB" id="A0A1F6UX47"/>
<keyword evidence="2" id="KW-0808">Transferase</keyword>
<reference evidence="5 6" key="1">
    <citation type="journal article" date="2016" name="Nat. Commun.">
        <title>Thousands of microbial genomes shed light on interconnected biogeochemical processes in an aquifer system.</title>
        <authorList>
            <person name="Anantharaman K."/>
            <person name="Brown C.T."/>
            <person name="Hug L.A."/>
            <person name="Sharon I."/>
            <person name="Castelle C.J."/>
            <person name="Probst A.J."/>
            <person name="Thomas B.C."/>
            <person name="Singh A."/>
            <person name="Wilkins M.J."/>
            <person name="Karaoz U."/>
            <person name="Brodie E.L."/>
            <person name="Williams K.H."/>
            <person name="Hubbard S.S."/>
            <person name="Banfield J.F."/>
        </authorList>
    </citation>
    <scope>NUCLEOTIDE SEQUENCE [LARGE SCALE GENOMIC DNA]</scope>
</reference>
<dbReference type="InterPro" id="IPR051016">
    <property type="entry name" value="Diverse_Substrate_AcTransf"/>
</dbReference>
<dbReference type="PANTHER" id="PTHR10545">
    <property type="entry name" value="DIAMINE N-ACETYLTRANSFERASE"/>
    <property type="match status" value="1"/>
</dbReference>
<sequence length="159" mass="18573">MDLIIRKGTEKDFPGLLSLIHETGVLEGLPNSVKNSVELMQKEKDLFHFFVAEQDGELIGSAVCFFVWYTWVGKSLYLDDLYIKSEYRGKKIGTKLLQKIFEFAKEENCKRLRFEVEEKNTKAQDFYRKLGAKMGDKWFNCDFDKEGIEAFIEMNKTKS</sequence>
<name>A0A1F6UX47_9BACT</name>
<feature type="domain" description="N-acetyltransferase" evidence="4">
    <location>
        <begin position="3"/>
        <end position="159"/>
    </location>
</feature>
<dbReference type="FunFam" id="3.40.630.30:FF:000064">
    <property type="entry name" value="GNAT family acetyltransferase"/>
    <property type="match status" value="1"/>
</dbReference>
<organism evidence="5 6">
    <name type="scientific">Candidatus Nomurabacteria bacterium RIFCSPHIGHO2_01_FULL_39_9</name>
    <dbReference type="NCBI Taxonomy" id="1801735"/>
    <lineage>
        <taxon>Bacteria</taxon>
        <taxon>Candidatus Nomuraibacteriota</taxon>
    </lineage>
</organism>
<dbReference type="CDD" id="cd04301">
    <property type="entry name" value="NAT_SF"/>
    <property type="match status" value="1"/>
</dbReference>
<evidence type="ECO:0000256" key="3">
    <source>
        <dbReference type="ARBA" id="ARBA00023315"/>
    </source>
</evidence>
<accession>A0A1F6UX47</accession>
<comment type="caution">
    <text evidence="5">The sequence shown here is derived from an EMBL/GenBank/DDBJ whole genome shotgun (WGS) entry which is preliminary data.</text>
</comment>
<dbReference type="InterPro" id="IPR016181">
    <property type="entry name" value="Acyl_CoA_acyltransferase"/>
</dbReference>
<protein>
    <recommendedName>
        <fullName evidence="4">N-acetyltransferase domain-containing protein</fullName>
    </recommendedName>
</protein>
<dbReference type="SUPFAM" id="SSF55729">
    <property type="entry name" value="Acyl-CoA N-acyltransferases (Nat)"/>
    <property type="match status" value="1"/>
</dbReference>
<keyword evidence="3" id="KW-0012">Acyltransferase</keyword>
<proteinExistence type="inferred from homology"/>
<evidence type="ECO:0000256" key="1">
    <source>
        <dbReference type="ARBA" id="ARBA00008694"/>
    </source>
</evidence>
<dbReference type="Gene3D" id="3.40.630.30">
    <property type="match status" value="1"/>
</dbReference>
<dbReference type="PROSITE" id="PS51186">
    <property type="entry name" value="GNAT"/>
    <property type="match status" value="1"/>
</dbReference>
<evidence type="ECO:0000313" key="6">
    <source>
        <dbReference type="Proteomes" id="UP000182253"/>
    </source>
</evidence>
<comment type="similarity">
    <text evidence="1">Belongs to the acetyltransferase family.</text>
</comment>
<dbReference type="Pfam" id="PF00583">
    <property type="entry name" value="Acetyltransf_1"/>
    <property type="match status" value="1"/>
</dbReference>